<dbReference type="EMBL" id="JANUCT010000010">
    <property type="protein sequence ID" value="MCS3903619.1"/>
    <property type="molecule type" value="Genomic_DNA"/>
</dbReference>
<evidence type="ECO:0000256" key="2">
    <source>
        <dbReference type="SAM" id="MobiDB-lite"/>
    </source>
</evidence>
<evidence type="ECO:0000256" key="1">
    <source>
        <dbReference type="ARBA" id="ARBA00044755"/>
    </source>
</evidence>
<proteinExistence type="inferred from homology"/>
<evidence type="ECO:0000313" key="3">
    <source>
        <dbReference type="EMBL" id="MCS3903619.1"/>
    </source>
</evidence>
<dbReference type="PANTHER" id="PTHR35024:SF4">
    <property type="entry name" value="POLYMER-FORMING CYTOSKELETAL PROTEIN"/>
    <property type="match status" value="1"/>
</dbReference>
<feature type="region of interest" description="Disordered" evidence="2">
    <location>
        <begin position="1"/>
        <end position="46"/>
    </location>
</feature>
<protein>
    <submittedName>
        <fullName evidence="3">Cytoskeletal protein CcmA (Bactofilin family)</fullName>
    </submittedName>
</protein>
<dbReference type="Proteomes" id="UP001204445">
    <property type="component" value="Unassembled WGS sequence"/>
</dbReference>
<dbReference type="InterPro" id="IPR007607">
    <property type="entry name" value="BacA/B"/>
</dbReference>
<comment type="caution">
    <text evidence="3">The sequence shown here is derived from an EMBL/GenBank/DDBJ whole genome shotgun (WGS) entry which is preliminary data.</text>
</comment>
<feature type="region of interest" description="Disordered" evidence="2">
    <location>
        <begin position="155"/>
        <end position="205"/>
    </location>
</feature>
<keyword evidence="4" id="KW-1185">Reference proteome</keyword>
<reference evidence="3" key="1">
    <citation type="submission" date="2022-08" db="EMBL/GenBank/DDBJ databases">
        <title>Genomic Encyclopedia of Type Strains, Phase III (KMG-III): the genomes of soil and plant-associated and newly described type strains.</title>
        <authorList>
            <person name="Whitman W."/>
        </authorList>
    </citation>
    <scope>NUCLEOTIDE SEQUENCE</scope>
    <source>
        <strain evidence="3">HMT 1</strain>
    </source>
</reference>
<gene>
    <name evidence="3" type="ORF">J2T55_001648</name>
</gene>
<comment type="similarity">
    <text evidence="1">Belongs to the bactofilin family.</text>
</comment>
<evidence type="ECO:0000313" key="4">
    <source>
        <dbReference type="Proteomes" id="UP001204445"/>
    </source>
</evidence>
<dbReference type="AlphaFoldDB" id="A0AAE3HJQ8"/>
<dbReference type="PANTHER" id="PTHR35024">
    <property type="entry name" value="HYPOTHETICAL CYTOSOLIC PROTEIN"/>
    <property type="match status" value="1"/>
</dbReference>
<name>A0AAE3HJQ8_9GAMM</name>
<accession>A0AAE3HJQ8</accession>
<organism evidence="3 4">
    <name type="scientific">Methylohalomonas lacus</name>
    <dbReference type="NCBI Taxonomy" id="398773"/>
    <lineage>
        <taxon>Bacteria</taxon>
        <taxon>Pseudomonadati</taxon>
        <taxon>Pseudomonadota</taxon>
        <taxon>Gammaproteobacteria</taxon>
        <taxon>Methylohalomonadales</taxon>
        <taxon>Methylohalomonadaceae</taxon>
        <taxon>Methylohalomonas</taxon>
    </lineage>
</organism>
<feature type="compositionally biased region" description="Basic and acidic residues" evidence="2">
    <location>
        <begin position="1"/>
        <end position="15"/>
    </location>
</feature>
<sequence length="205" mass="21359">MFDFNKRDAAAKDDDFYPNDEAAMETGSPQPAPARQAATSGRREAAVIGPSIHINGDLRGEEDLIIEGEVKGTVNLKHNALTIGSQGKVTADVYANSINVDGFMEGDLYGAERISIRKTAEVRGNIISPRVSLEDGARFKGSIEMDPESEALQKAFADNRGNGKTTAFPGKQAGSGDSKPAASPESTASSSPDTTAQAAKGGTAG</sequence>
<dbReference type="Pfam" id="PF04519">
    <property type="entry name" value="Bactofilin"/>
    <property type="match status" value="1"/>
</dbReference>
<feature type="compositionally biased region" description="Low complexity" evidence="2">
    <location>
        <begin position="178"/>
        <end position="205"/>
    </location>
</feature>
<dbReference type="RefSeq" id="WP_259055522.1">
    <property type="nucleotide sequence ID" value="NZ_JANUCT010000010.1"/>
</dbReference>